<dbReference type="RefSeq" id="WP_121346373.1">
    <property type="nucleotide sequence ID" value="NZ_RBLG01000003.1"/>
</dbReference>
<evidence type="ECO:0000256" key="1">
    <source>
        <dbReference type="SAM" id="Coils"/>
    </source>
</evidence>
<keyword evidence="2" id="KW-0472">Membrane</keyword>
<keyword evidence="1" id="KW-0175">Coiled coil</keyword>
<keyword evidence="2" id="KW-1133">Transmembrane helix</keyword>
<gene>
    <name evidence="4" type="ORF">BC962_2560</name>
</gene>
<dbReference type="EMBL" id="RBLG01000003">
    <property type="protein sequence ID" value="RKS50786.1"/>
    <property type="molecule type" value="Genomic_DNA"/>
</dbReference>
<accession>A0A495PLC7</accession>
<feature type="signal peptide" evidence="3">
    <location>
        <begin position="1"/>
        <end position="20"/>
    </location>
</feature>
<dbReference type="SUPFAM" id="SSF58100">
    <property type="entry name" value="Bacterial hemolysins"/>
    <property type="match status" value="1"/>
</dbReference>
<keyword evidence="2" id="KW-0812">Transmembrane</keyword>
<dbReference type="OrthoDB" id="981213at2"/>
<evidence type="ECO:0008006" key="6">
    <source>
        <dbReference type="Google" id="ProtNLM"/>
    </source>
</evidence>
<feature type="coiled-coil region" evidence="1">
    <location>
        <begin position="69"/>
        <end position="110"/>
    </location>
</feature>
<name>A0A495PLC7_9FLAO</name>
<evidence type="ECO:0000313" key="4">
    <source>
        <dbReference type="EMBL" id="RKS50786.1"/>
    </source>
</evidence>
<keyword evidence="3" id="KW-0732">Signal</keyword>
<evidence type="ECO:0000256" key="2">
    <source>
        <dbReference type="SAM" id="Phobius"/>
    </source>
</evidence>
<keyword evidence="5" id="KW-1185">Reference proteome</keyword>
<comment type="caution">
    <text evidence="4">The sequence shown here is derived from an EMBL/GenBank/DDBJ whole genome shotgun (WGS) entry which is preliminary data.</text>
</comment>
<dbReference type="AlphaFoldDB" id="A0A495PLC7"/>
<dbReference type="Proteomes" id="UP000276282">
    <property type="component" value="Unassembled WGS sequence"/>
</dbReference>
<feature type="transmembrane region" description="Helical" evidence="2">
    <location>
        <begin position="126"/>
        <end position="146"/>
    </location>
</feature>
<feature type="chain" id="PRO_5019830682" description="tRNA (Guanine-N1)-methyltransferase" evidence="3">
    <location>
        <begin position="21"/>
        <end position="197"/>
    </location>
</feature>
<sequence>MNKLLLLGLATLFFTFSLTAQETEESEESENPVEDQFTRIIEGSNDYQGYKVVDYNDLVKLKQTTANFITSLNNEIVTQDNTIDQQQKEILQLKKDLNSTQDNLKEVTAEKDAITFLGMPFSKGTYMALMWGIVAILVLFLLFFIFQFKKGHVQTTEARNNLIETEKEFEDFKAKSLVKEQRLGRLLQDERNKASDR</sequence>
<proteinExistence type="predicted"/>
<reference evidence="4 5" key="1">
    <citation type="submission" date="2018-10" db="EMBL/GenBank/DDBJ databases">
        <title>Genomic Encyclopedia of Archaeal and Bacterial Type Strains, Phase II (KMG-II): from individual species to whole genera.</title>
        <authorList>
            <person name="Goeker M."/>
        </authorList>
    </citation>
    <scope>NUCLEOTIDE SEQUENCE [LARGE SCALE GENOMIC DNA]</scope>
    <source>
        <strain evidence="4 5">DSM 19839</strain>
    </source>
</reference>
<evidence type="ECO:0000313" key="5">
    <source>
        <dbReference type="Proteomes" id="UP000276282"/>
    </source>
</evidence>
<organism evidence="4 5">
    <name type="scientific">Gillisia mitskevichiae</name>
    <dbReference type="NCBI Taxonomy" id="270921"/>
    <lineage>
        <taxon>Bacteria</taxon>
        <taxon>Pseudomonadati</taxon>
        <taxon>Bacteroidota</taxon>
        <taxon>Flavobacteriia</taxon>
        <taxon>Flavobacteriales</taxon>
        <taxon>Flavobacteriaceae</taxon>
        <taxon>Gillisia</taxon>
    </lineage>
</organism>
<evidence type="ECO:0000256" key="3">
    <source>
        <dbReference type="SAM" id="SignalP"/>
    </source>
</evidence>
<protein>
    <recommendedName>
        <fullName evidence="6">tRNA (Guanine-N1)-methyltransferase</fullName>
    </recommendedName>
</protein>